<keyword evidence="2" id="KW-1185">Reference proteome</keyword>
<dbReference type="OMA" id="CEIQWID"/>
<dbReference type="KEGG" id="ngr:NAEGRDRAFT_57773"/>
<keyword evidence="1" id="KW-0378">Hydrolase</keyword>
<dbReference type="Gene3D" id="3.60.10.10">
    <property type="entry name" value="Endonuclease/exonuclease/phosphatase"/>
    <property type="match status" value="1"/>
</dbReference>
<evidence type="ECO:0000313" key="1">
    <source>
        <dbReference type="EMBL" id="EFC45608.1"/>
    </source>
</evidence>
<keyword evidence="1" id="KW-0540">Nuclease</keyword>
<dbReference type="GO" id="GO:0004519">
    <property type="term" value="F:endonuclease activity"/>
    <property type="evidence" value="ECO:0007669"/>
    <property type="project" value="UniProtKB-KW"/>
</dbReference>
<gene>
    <name evidence="1" type="ORF">NAEGRDRAFT_57773</name>
</gene>
<accession>D2VC77</accession>
<dbReference type="EMBL" id="GG738862">
    <property type="protein sequence ID" value="EFC45608.1"/>
    <property type="molecule type" value="Genomic_DNA"/>
</dbReference>
<dbReference type="Proteomes" id="UP000006671">
    <property type="component" value="Unassembled WGS sequence"/>
</dbReference>
<dbReference type="InParanoid" id="D2VC77"/>
<dbReference type="OrthoDB" id="10251870at2759"/>
<sequence length="532" mass="61877">MGNSSSNREITLVEEKDVIRVDFEFPTPIVGVDMSPILHVKYPGTCIIEWFRETEELDAPKRASMSINQNDHSIDDSDSISLYNGLCYVPTNEDLTYKLRLKIILFDDEYYLQTGKCFCKEIITKPVIQMPSSVPRRTLIMNPDENILDYRAKTRLLLTYYKPDFSFSVGSYTLSYIKHVLHPVTIPELDFIKYSVYRRRLIYREIIQSDVDVLALQNISSAEYHEWNLDLSKIGYSNINHITEIETGNCTFYKRSKFSRFNDTKVTELEYDDSVFKTLVSTLMEIGNFTEDQINLQQLKSIASLHSERMKSGLPSICSLVEFEMKDNAEILKVFNHELNEDKKNTKLRPNILFDQVSVLSINFSLHSLYVIEQESLGEEVNMKFLLLQIISLFRNIRSYIASRVQQQPKLRLGITFCGNIGTNTEDTILHKYIENQFGFTDPYKVITGDEFKFLSNFDHTKKYNSNHIWFSKEHFQTTSIVSGTVQVPQLSIVPQDDSENELAFPNENFVCEEPMLKCEIQWIDPYEKLDQ</sequence>
<protein>
    <submittedName>
        <fullName evidence="1">Endonuclease</fullName>
    </submittedName>
</protein>
<proteinExistence type="predicted"/>
<dbReference type="RefSeq" id="XP_002678352.1">
    <property type="nucleotide sequence ID" value="XM_002678306.1"/>
</dbReference>
<dbReference type="VEuPathDB" id="AmoebaDB:NAEGRDRAFT_57773"/>
<dbReference type="STRING" id="5762.D2VC77"/>
<dbReference type="GeneID" id="8858801"/>
<reference evidence="1 2" key="1">
    <citation type="journal article" date="2010" name="Cell">
        <title>The genome of Naegleria gruberi illuminates early eukaryotic versatility.</title>
        <authorList>
            <person name="Fritz-Laylin L.K."/>
            <person name="Prochnik S.E."/>
            <person name="Ginger M.L."/>
            <person name="Dacks J.B."/>
            <person name="Carpenter M.L."/>
            <person name="Field M.C."/>
            <person name="Kuo A."/>
            <person name="Paredez A."/>
            <person name="Chapman J."/>
            <person name="Pham J."/>
            <person name="Shu S."/>
            <person name="Neupane R."/>
            <person name="Cipriano M."/>
            <person name="Mancuso J."/>
            <person name="Tu H."/>
            <person name="Salamov A."/>
            <person name="Lindquist E."/>
            <person name="Shapiro H."/>
            <person name="Lucas S."/>
            <person name="Grigoriev I.V."/>
            <person name="Cande W.Z."/>
            <person name="Fulton C."/>
            <person name="Rokhsar D.S."/>
            <person name="Dawson S.C."/>
        </authorList>
    </citation>
    <scope>NUCLEOTIDE SEQUENCE [LARGE SCALE GENOMIC DNA]</scope>
    <source>
        <strain evidence="1 2">NEG-M</strain>
    </source>
</reference>
<evidence type="ECO:0000313" key="2">
    <source>
        <dbReference type="Proteomes" id="UP000006671"/>
    </source>
</evidence>
<name>D2VC77_NAEGR</name>
<keyword evidence="1" id="KW-0255">Endonuclease</keyword>
<organism evidence="2">
    <name type="scientific">Naegleria gruberi</name>
    <name type="common">Amoeba</name>
    <dbReference type="NCBI Taxonomy" id="5762"/>
    <lineage>
        <taxon>Eukaryota</taxon>
        <taxon>Discoba</taxon>
        <taxon>Heterolobosea</taxon>
        <taxon>Tetramitia</taxon>
        <taxon>Eutetramitia</taxon>
        <taxon>Vahlkampfiidae</taxon>
        <taxon>Naegleria</taxon>
    </lineage>
</organism>
<dbReference type="AlphaFoldDB" id="D2VC77"/>
<dbReference type="InterPro" id="IPR036691">
    <property type="entry name" value="Endo/exonu/phosph_ase_sf"/>
</dbReference>